<dbReference type="InterPro" id="IPR029069">
    <property type="entry name" value="HotDog_dom_sf"/>
</dbReference>
<reference evidence="1" key="1">
    <citation type="submission" date="2021-01" db="EMBL/GenBank/DDBJ databases">
        <authorList>
            <person name="Corre E."/>
            <person name="Pelletier E."/>
            <person name="Niang G."/>
            <person name="Scheremetjew M."/>
            <person name="Finn R."/>
            <person name="Kale V."/>
            <person name="Holt S."/>
            <person name="Cochrane G."/>
            <person name="Meng A."/>
            <person name="Brown T."/>
            <person name="Cohen L."/>
        </authorList>
    </citation>
    <scope>NUCLEOTIDE SEQUENCE</scope>
    <source>
        <strain evidence="1">308</strain>
    </source>
</reference>
<name>A0A7S1FVI2_9STRA</name>
<dbReference type="Gene3D" id="3.10.129.10">
    <property type="entry name" value="Hotdog Thioesterase"/>
    <property type="match status" value="1"/>
</dbReference>
<gene>
    <name evidence="1" type="ORF">CHYS00102_LOCUS20325</name>
</gene>
<evidence type="ECO:0000313" key="1">
    <source>
        <dbReference type="EMBL" id="CAD8893116.1"/>
    </source>
</evidence>
<accession>A0A7S1FVI2</accession>
<proteinExistence type="predicted"/>
<dbReference type="AlphaFoldDB" id="A0A7S1FVI2"/>
<protein>
    <submittedName>
        <fullName evidence="1">Uncharacterized protein</fullName>
    </submittedName>
</protein>
<organism evidence="1">
    <name type="scientific">Corethron hystrix</name>
    <dbReference type="NCBI Taxonomy" id="216773"/>
    <lineage>
        <taxon>Eukaryota</taxon>
        <taxon>Sar</taxon>
        <taxon>Stramenopiles</taxon>
        <taxon>Ochrophyta</taxon>
        <taxon>Bacillariophyta</taxon>
        <taxon>Coscinodiscophyceae</taxon>
        <taxon>Corethrophycidae</taxon>
        <taxon>Corethrales</taxon>
        <taxon>Corethraceae</taxon>
        <taxon>Corethron</taxon>
    </lineage>
</organism>
<dbReference type="SUPFAM" id="SSF54637">
    <property type="entry name" value="Thioesterase/thiol ester dehydrase-isomerase"/>
    <property type="match status" value="1"/>
</dbReference>
<dbReference type="EMBL" id="HBFR01028049">
    <property type="protein sequence ID" value="CAD8893116.1"/>
    <property type="molecule type" value="Transcribed_RNA"/>
</dbReference>
<sequence>MFHPKRIVAPFRPVTDVYNGNVLTIAAALKMADSHFEQAILWKPGSRTTLICVAQAVKTYPGADGLQNLAHTNVMFPRGVIKGEDLVGITKPILSDIWVARMGRTSVTSGYSFTTPEGKCIASVKRVHVQVRDGKPVPWTNADREMATMDNPGEYSLPVIEEIPSGIDLAAFDTGCLEKSTTIIGPHHCNHTHVDHAALAELTLQGFFISGVSYEGRKYSFHYRYPAQKGQVVSCWVHKNLKISLLYGKMKEDKNYNLLLVALLDTISGRTSSL</sequence>